<sequence>MSIKYVNNLGKITIDDSVISNIVAATVMESYGVVGLASQTTKDDIYQLLKLENMSKGVEIHRKDDGTIAINISIFILYGVRIAVVAQNIIDNVKYTVEKSLNVRVSEVNVLVQGIGE</sequence>
<dbReference type="Proteomes" id="UP000234335">
    <property type="component" value="Unassembled WGS sequence"/>
</dbReference>
<evidence type="ECO:0000313" key="4">
    <source>
        <dbReference type="Proteomes" id="UP000234335"/>
    </source>
</evidence>
<reference evidence="3 5" key="2">
    <citation type="submission" date="2018-06" db="EMBL/GenBank/DDBJ databases">
        <authorList>
            <consortium name="Pathogen Informatics"/>
            <person name="Doyle S."/>
        </authorList>
    </citation>
    <scope>NUCLEOTIDE SEQUENCE [LARGE SCALE GENOMIC DNA]</scope>
    <source>
        <strain evidence="3 5">NCTC9810</strain>
    </source>
</reference>
<accession>A0A2I1M9P7</accession>
<reference evidence="2 4" key="1">
    <citation type="submission" date="2017-12" db="EMBL/GenBank/DDBJ databases">
        <title>Phylogenetic diversity of female urinary microbiome.</title>
        <authorList>
            <person name="Thomas-White K."/>
            <person name="Wolfe A.J."/>
        </authorList>
    </citation>
    <scope>NUCLEOTIDE SEQUENCE [LARGE SCALE GENOMIC DNA]</scope>
    <source>
        <strain evidence="2 4">UMB0119</strain>
    </source>
</reference>
<dbReference type="Pfam" id="PF03780">
    <property type="entry name" value="Asp23"/>
    <property type="match status" value="1"/>
</dbReference>
<keyword evidence="4" id="KW-1185">Reference proteome</keyword>
<dbReference type="EMBL" id="PKGS01000002">
    <property type="protein sequence ID" value="PKZ16809.1"/>
    <property type="molecule type" value="Genomic_DNA"/>
</dbReference>
<proteinExistence type="inferred from homology"/>
<name>A0A2I1M9P7_9FIRM</name>
<evidence type="ECO:0000313" key="5">
    <source>
        <dbReference type="Proteomes" id="UP000255124"/>
    </source>
</evidence>
<gene>
    <name evidence="2" type="ORF">CYJ34_03220</name>
    <name evidence="3" type="ORF">NCTC9810_00441</name>
</gene>
<protein>
    <submittedName>
        <fullName evidence="2">Asp23/Gls24 family envelope stress response protein</fullName>
    </submittedName>
    <submittedName>
        <fullName evidence="3">Protein of uncharacterized function (DUF322)</fullName>
    </submittedName>
</protein>
<dbReference type="Proteomes" id="UP000255124">
    <property type="component" value="Unassembled WGS sequence"/>
</dbReference>
<dbReference type="InterPro" id="IPR005531">
    <property type="entry name" value="Asp23"/>
</dbReference>
<dbReference type="OrthoDB" id="9791482at2"/>
<dbReference type="AlphaFoldDB" id="A0A2I1M9P7"/>
<dbReference type="PANTHER" id="PTHR34297:SF2">
    <property type="entry name" value="ASP23_GLS24 FAMILY ENVELOPE STRESS RESPONSE PROTEIN"/>
    <property type="match status" value="1"/>
</dbReference>
<evidence type="ECO:0000256" key="1">
    <source>
        <dbReference type="ARBA" id="ARBA00005721"/>
    </source>
</evidence>
<dbReference type="EMBL" id="UFTA01000002">
    <property type="protein sequence ID" value="SUU92120.1"/>
    <property type="molecule type" value="Genomic_DNA"/>
</dbReference>
<organism evidence="2 4">
    <name type="scientific">Anaerococcus octavius</name>
    <dbReference type="NCBI Taxonomy" id="54007"/>
    <lineage>
        <taxon>Bacteria</taxon>
        <taxon>Bacillati</taxon>
        <taxon>Bacillota</taxon>
        <taxon>Tissierellia</taxon>
        <taxon>Tissierellales</taxon>
        <taxon>Peptoniphilaceae</taxon>
        <taxon>Anaerococcus</taxon>
    </lineage>
</organism>
<comment type="similarity">
    <text evidence="1">Belongs to the asp23 family.</text>
</comment>
<dbReference type="RefSeq" id="WP_101539908.1">
    <property type="nucleotide sequence ID" value="NZ_CALTZC010000002.1"/>
</dbReference>
<evidence type="ECO:0000313" key="3">
    <source>
        <dbReference type="EMBL" id="SUU92120.1"/>
    </source>
</evidence>
<evidence type="ECO:0000313" key="2">
    <source>
        <dbReference type="EMBL" id="PKZ16809.1"/>
    </source>
</evidence>
<dbReference type="PANTHER" id="PTHR34297">
    <property type="entry name" value="HYPOTHETICAL CYTOSOLIC PROTEIN-RELATED"/>
    <property type="match status" value="1"/>
</dbReference>